<dbReference type="eggNOG" id="COG5651">
    <property type="taxonomic scope" value="Bacteria"/>
</dbReference>
<gene>
    <name evidence="3" type="ORF">HMPREF0591_3350</name>
</gene>
<proteinExistence type="predicted"/>
<keyword evidence="4" id="KW-1185">Reference proteome</keyword>
<comment type="caution">
    <text evidence="3">The sequence shown here is derived from an EMBL/GenBank/DDBJ whole genome shotgun (WGS) entry which is preliminary data.</text>
</comment>
<sequence>QRARRRRRTAMKDRYRGYEFVDLEPDAGSGADPLEDPAPSIASDRGAGPLGFAGTASAGAADAAGLATLDGGGFGDPPSLPMLPGSWAPD</sequence>
<evidence type="ECO:0000256" key="1">
    <source>
        <dbReference type="SAM" id="MobiDB-lite"/>
    </source>
</evidence>
<dbReference type="HOGENOM" id="CLU_139737_0_0_11"/>
<protein>
    <recommendedName>
        <fullName evidence="2">PPE-PPW subfamily C-terminal domain-containing protein</fullName>
    </recommendedName>
</protein>
<dbReference type="Pfam" id="PF18878">
    <property type="entry name" value="PPE-PPW"/>
    <property type="match status" value="1"/>
</dbReference>
<dbReference type="EMBL" id="ADNV01000243">
    <property type="protein sequence ID" value="EFG76738.1"/>
    <property type="molecule type" value="Genomic_DNA"/>
</dbReference>
<feature type="domain" description="PPE-PPW subfamily C-terminal" evidence="2">
    <location>
        <begin position="42"/>
        <end position="87"/>
    </location>
</feature>
<dbReference type="InterPro" id="IPR043641">
    <property type="entry name" value="PPE-PPW_C"/>
</dbReference>
<accession>D5PB06</accession>
<feature type="non-terminal residue" evidence="3">
    <location>
        <position position="1"/>
    </location>
</feature>
<organism evidence="3 4">
    <name type="scientific">Mycobacterium parascrofulaceum ATCC BAA-614</name>
    <dbReference type="NCBI Taxonomy" id="525368"/>
    <lineage>
        <taxon>Bacteria</taxon>
        <taxon>Bacillati</taxon>
        <taxon>Actinomycetota</taxon>
        <taxon>Actinomycetes</taxon>
        <taxon>Mycobacteriales</taxon>
        <taxon>Mycobacteriaceae</taxon>
        <taxon>Mycobacterium</taxon>
        <taxon>Mycobacterium simiae complex</taxon>
    </lineage>
</organism>
<evidence type="ECO:0000313" key="3">
    <source>
        <dbReference type="EMBL" id="EFG76738.1"/>
    </source>
</evidence>
<name>D5PB06_9MYCO</name>
<evidence type="ECO:0000313" key="4">
    <source>
        <dbReference type="Proteomes" id="UP000003653"/>
    </source>
</evidence>
<evidence type="ECO:0000259" key="2">
    <source>
        <dbReference type="Pfam" id="PF18878"/>
    </source>
</evidence>
<feature type="compositionally biased region" description="Low complexity" evidence="1">
    <location>
        <begin position="52"/>
        <end position="69"/>
    </location>
</feature>
<reference evidence="3 4" key="1">
    <citation type="submission" date="2010-04" db="EMBL/GenBank/DDBJ databases">
        <authorList>
            <person name="Muzny D."/>
            <person name="Qin X."/>
            <person name="Deng J."/>
            <person name="Jiang H."/>
            <person name="Liu Y."/>
            <person name="Qu J."/>
            <person name="Song X.-Z."/>
            <person name="Zhang L."/>
            <person name="Thornton R."/>
            <person name="Coyle M."/>
            <person name="Francisco L."/>
            <person name="Jackson L."/>
            <person name="Javaid M."/>
            <person name="Korchina V."/>
            <person name="Kovar C."/>
            <person name="Mata R."/>
            <person name="Mathew T."/>
            <person name="Ngo R."/>
            <person name="Nguyen L."/>
            <person name="Nguyen N."/>
            <person name="Okwuonu G."/>
            <person name="Ongeri F."/>
            <person name="Pham C."/>
            <person name="Simmons D."/>
            <person name="Wilczek-Boney K."/>
            <person name="Hale W."/>
            <person name="Jakkamsetti A."/>
            <person name="Pham P."/>
            <person name="Ruth R."/>
            <person name="San Lucas F."/>
            <person name="Warren J."/>
            <person name="Zhang J."/>
            <person name="Zhao Z."/>
            <person name="Zhou C."/>
            <person name="Zhu D."/>
            <person name="Lee S."/>
            <person name="Bess C."/>
            <person name="Blankenburg K."/>
            <person name="Forbes L."/>
            <person name="Fu Q."/>
            <person name="Gubbala S."/>
            <person name="Hirani K."/>
            <person name="Jayaseelan J.C."/>
            <person name="Lara F."/>
            <person name="Munidasa M."/>
            <person name="Palculict T."/>
            <person name="Patil S."/>
            <person name="Pu L.-L."/>
            <person name="Saada N."/>
            <person name="Tang L."/>
            <person name="Weissenberger G."/>
            <person name="Zhu Y."/>
            <person name="Hemphill L."/>
            <person name="Shang Y."/>
            <person name="Youmans B."/>
            <person name="Ayvaz T."/>
            <person name="Ross M."/>
            <person name="Santibanez J."/>
            <person name="Aqrawi P."/>
            <person name="Gross S."/>
            <person name="Joshi V."/>
            <person name="Fowler G."/>
            <person name="Nazareth L."/>
            <person name="Reid J."/>
            <person name="Worley K."/>
            <person name="Petrosino J."/>
            <person name="Highlander S."/>
            <person name="Gibbs R."/>
        </authorList>
    </citation>
    <scope>NUCLEOTIDE SEQUENCE [LARGE SCALE GENOMIC DNA]</scope>
    <source>
        <strain evidence="3 4">ATCC BAA-614</strain>
    </source>
</reference>
<feature type="region of interest" description="Disordered" evidence="1">
    <location>
        <begin position="24"/>
        <end position="90"/>
    </location>
</feature>
<dbReference type="AlphaFoldDB" id="D5PB06"/>
<dbReference type="Proteomes" id="UP000003653">
    <property type="component" value="Unassembled WGS sequence"/>
</dbReference>